<dbReference type="RefSeq" id="WP_049542772.1">
    <property type="nucleotide sequence ID" value="NZ_CAMHZB010000015.1"/>
</dbReference>
<feature type="domain" description="HTH cro/C1-type" evidence="1">
    <location>
        <begin position="5"/>
        <end position="62"/>
    </location>
</feature>
<gene>
    <name evidence="2" type="ORF">D8836_05650</name>
</gene>
<dbReference type="CDD" id="cd00093">
    <property type="entry name" value="HTH_XRE"/>
    <property type="match status" value="1"/>
</dbReference>
<organism evidence="2 3">
    <name type="scientific">Streptococcus mitis</name>
    <dbReference type="NCBI Taxonomy" id="28037"/>
    <lineage>
        <taxon>Bacteria</taxon>
        <taxon>Bacillati</taxon>
        <taxon>Bacillota</taxon>
        <taxon>Bacilli</taxon>
        <taxon>Lactobacillales</taxon>
        <taxon>Streptococcaceae</taxon>
        <taxon>Streptococcus</taxon>
        <taxon>Streptococcus mitis group</taxon>
    </lineage>
</organism>
<accession>A0A3R9JIG2</accession>
<dbReference type="SUPFAM" id="SSF47413">
    <property type="entry name" value="lambda repressor-like DNA-binding domains"/>
    <property type="match status" value="1"/>
</dbReference>
<proteinExistence type="predicted"/>
<reference evidence="2 3" key="1">
    <citation type="submission" date="2018-11" db="EMBL/GenBank/DDBJ databases">
        <title>Species Designations Belie Phenotypic and Genotypic Heterogeneity in Oral Streptococci.</title>
        <authorList>
            <person name="Velsko I."/>
        </authorList>
    </citation>
    <scope>NUCLEOTIDE SEQUENCE [LARGE SCALE GENOMIC DNA]</scope>
    <source>
        <strain evidence="2 3">BCC06</strain>
    </source>
</reference>
<dbReference type="Proteomes" id="UP000267438">
    <property type="component" value="Unassembled WGS sequence"/>
</dbReference>
<dbReference type="Pfam" id="PF01381">
    <property type="entry name" value="HTH_3"/>
    <property type="match status" value="1"/>
</dbReference>
<evidence type="ECO:0000313" key="2">
    <source>
        <dbReference type="EMBL" id="RSJ12924.1"/>
    </source>
</evidence>
<dbReference type="InterPro" id="IPR001387">
    <property type="entry name" value="Cro/C1-type_HTH"/>
</dbReference>
<dbReference type="EMBL" id="RJOH01000007">
    <property type="protein sequence ID" value="RSJ12924.1"/>
    <property type="molecule type" value="Genomic_DNA"/>
</dbReference>
<dbReference type="Gene3D" id="1.10.260.40">
    <property type="entry name" value="lambda repressor-like DNA-binding domains"/>
    <property type="match status" value="1"/>
</dbReference>
<dbReference type="InterPro" id="IPR010982">
    <property type="entry name" value="Lambda_DNA-bd_dom_sf"/>
</dbReference>
<dbReference type="SMART" id="SM00530">
    <property type="entry name" value="HTH_XRE"/>
    <property type="match status" value="1"/>
</dbReference>
<sequence length="75" mass="8585">MANTLKTLRRFRGMTQEELAKETGITSRTIMSYENDVKKLRRASYENIKKLASALDVSVDDIFLDNVSDFLKLPS</sequence>
<dbReference type="PROSITE" id="PS50943">
    <property type="entry name" value="HTH_CROC1"/>
    <property type="match status" value="1"/>
</dbReference>
<dbReference type="AlphaFoldDB" id="A0A3R9JIG2"/>
<comment type="caution">
    <text evidence="2">The sequence shown here is derived from an EMBL/GenBank/DDBJ whole genome shotgun (WGS) entry which is preliminary data.</text>
</comment>
<name>A0A3R9JIG2_STRMT</name>
<evidence type="ECO:0000259" key="1">
    <source>
        <dbReference type="PROSITE" id="PS50943"/>
    </source>
</evidence>
<protein>
    <submittedName>
        <fullName evidence="2">Antitoxin HipB</fullName>
    </submittedName>
</protein>
<evidence type="ECO:0000313" key="3">
    <source>
        <dbReference type="Proteomes" id="UP000267438"/>
    </source>
</evidence>
<dbReference type="GO" id="GO:0003677">
    <property type="term" value="F:DNA binding"/>
    <property type="evidence" value="ECO:0007669"/>
    <property type="project" value="InterPro"/>
</dbReference>